<dbReference type="EMBL" id="PEXI01000058">
    <property type="protein sequence ID" value="PIU24273.1"/>
    <property type="molecule type" value="Genomic_DNA"/>
</dbReference>
<feature type="transmembrane region" description="Helical" evidence="1">
    <location>
        <begin position="60"/>
        <end position="77"/>
    </location>
</feature>
<name>A0A2M6YC46_9BACT</name>
<keyword evidence="1" id="KW-0812">Transmembrane</keyword>
<dbReference type="AlphaFoldDB" id="A0A2M6YC46"/>
<evidence type="ECO:0000256" key="1">
    <source>
        <dbReference type="SAM" id="Phobius"/>
    </source>
</evidence>
<evidence type="ECO:0000313" key="2">
    <source>
        <dbReference type="EMBL" id="PIU24273.1"/>
    </source>
</evidence>
<keyword evidence="1" id="KW-1133">Transmembrane helix</keyword>
<comment type="caution">
    <text evidence="2">The sequence shown here is derived from an EMBL/GenBank/DDBJ whole genome shotgun (WGS) entry which is preliminary data.</text>
</comment>
<organism evidence="2 3">
    <name type="scientific">Candidatus Berkelbacteria bacterium CG08_land_8_20_14_0_20_39_8</name>
    <dbReference type="NCBI Taxonomy" id="1974511"/>
    <lineage>
        <taxon>Bacteria</taxon>
        <taxon>Candidatus Berkelbacteria</taxon>
    </lineage>
</organism>
<sequence>MCKKIRKFKNFTSKLLIWNLLICSIVGWEKQPNSVFFMLPLLDGNDFLLSILYHIIQNKYTGKYIPFGFFIFFMIYII</sequence>
<proteinExistence type="predicted"/>
<keyword evidence="1" id="KW-0472">Membrane</keyword>
<accession>A0A2M6YC46</accession>
<reference evidence="3" key="1">
    <citation type="submission" date="2017-09" db="EMBL/GenBank/DDBJ databases">
        <title>Depth-based differentiation of microbial function through sediment-hosted aquifers and enrichment of novel symbionts in the deep terrestrial subsurface.</title>
        <authorList>
            <person name="Probst A.J."/>
            <person name="Ladd B."/>
            <person name="Jarett J.K."/>
            <person name="Geller-Mcgrath D.E."/>
            <person name="Sieber C.M.K."/>
            <person name="Emerson J.B."/>
            <person name="Anantharaman K."/>
            <person name="Thomas B.C."/>
            <person name="Malmstrom R."/>
            <person name="Stieglmeier M."/>
            <person name="Klingl A."/>
            <person name="Woyke T."/>
            <person name="Ryan C.M."/>
            <person name="Banfield J.F."/>
        </authorList>
    </citation>
    <scope>NUCLEOTIDE SEQUENCE [LARGE SCALE GENOMIC DNA]</scope>
</reference>
<evidence type="ECO:0000313" key="3">
    <source>
        <dbReference type="Proteomes" id="UP000229896"/>
    </source>
</evidence>
<protein>
    <submittedName>
        <fullName evidence="2">Uncharacterized protein</fullName>
    </submittedName>
</protein>
<dbReference type="Proteomes" id="UP000229896">
    <property type="component" value="Unassembled WGS sequence"/>
</dbReference>
<gene>
    <name evidence="2" type="ORF">COT12_01835</name>
</gene>